<feature type="transmembrane region" description="Helical" evidence="1">
    <location>
        <begin position="326"/>
        <end position="343"/>
    </location>
</feature>
<keyword evidence="3" id="KW-1185">Reference proteome</keyword>
<feature type="transmembrane region" description="Helical" evidence="1">
    <location>
        <begin position="101"/>
        <end position="119"/>
    </location>
</feature>
<feature type="transmembrane region" description="Helical" evidence="1">
    <location>
        <begin position="279"/>
        <end position="298"/>
    </location>
</feature>
<dbReference type="RefSeq" id="WP_126159177.1">
    <property type="nucleotide sequence ID" value="NZ_RQXW01000012.1"/>
</dbReference>
<accession>A0A430KP30</accession>
<feature type="transmembrane region" description="Helical" evidence="1">
    <location>
        <begin position="45"/>
        <end position="64"/>
    </location>
</feature>
<protein>
    <recommendedName>
        <fullName evidence="4">O-antigen ligase domain-containing protein</fullName>
    </recommendedName>
</protein>
<feature type="transmembrane region" description="Helical" evidence="1">
    <location>
        <begin position="305"/>
        <end position="320"/>
    </location>
</feature>
<proteinExistence type="predicted"/>
<feature type="transmembrane region" description="Helical" evidence="1">
    <location>
        <begin position="76"/>
        <end position="95"/>
    </location>
</feature>
<dbReference type="Proteomes" id="UP000283087">
    <property type="component" value="Unassembled WGS sequence"/>
</dbReference>
<sequence>MILKKTNVLIVILFLLGFSQFFVKIEPGPAEFLLLFLVPYVKYKALIHPATIGLFVGNVIALFLEVSIFDSMLWSLTSLYLTLLFVVVLSCIYRIGYDAYSSIIIGGCFGCVITLLILLTTNSPDLYRYGIRFTGYFKDPNVAAPTAVFFGVAALLLKGRLKILAVFPLLIFLIAMSRASYIALICAIIMTLSLGHPVRFYFSGLIVSVLLIMKDYLMTLANIIFSSIGRGAIFNSYDSDRASNWNILISSWSNKILPLAPTYSEKNGYAAHSTPLRLLVEQGMISTILFFIVCFIAVRSTQPKLLLLALLTVMINGIVVDATHWRVLFIVLALSIGAAYMTFKDSVMGGTYNNRKL</sequence>
<evidence type="ECO:0000313" key="3">
    <source>
        <dbReference type="Proteomes" id="UP000283087"/>
    </source>
</evidence>
<dbReference type="OrthoDB" id="9796592at2"/>
<dbReference type="EMBL" id="RQXW01000012">
    <property type="protein sequence ID" value="RTE65230.1"/>
    <property type="molecule type" value="Genomic_DNA"/>
</dbReference>
<feature type="transmembrane region" description="Helical" evidence="1">
    <location>
        <begin position="140"/>
        <end position="157"/>
    </location>
</feature>
<evidence type="ECO:0008006" key="4">
    <source>
        <dbReference type="Google" id="ProtNLM"/>
    </source>
</evidence>
<feature type="transmembrane region" description="Helical" evidence="1">
    <location>
        <begin position="163"/>
        <end position="188"/>
    </location>
</feature>
<evidence type="ECO:0000313" key="2">
    <source>
        <dbReference type="EMBL" id="RTE65230.1"/>
    </source>
</evidence>
<evidence type="ECO:0000256" key="1">
    <source>
        <dbReference type="SAM" id="Phobius"/>
    </source>
</evidence>
<comment type="caution">
    <text evidence="2">The sequence shown here is derived from an EMBL/GenBank/DDBJ whole genome shotgun (WGS) entry which is preliminary data.</text>
</comment>
<reference evidence="2 3" key="1">
    <citation type="submission" date="2018-11" db="EMBL/GenBank/DDBJ databases">
        <title>The draft genome sequence of Amphritea opalescens ANRC-JH13T.</title>
        <authorList>
            <person name="Fang Z."/>
            <person name="Zhang Y."/>
            <person name="Han X."/>
        </authorList>
    </citation>
    <scope>NUCLEOTIDE SEQUENCE [LARGE SCALE GENOMIC DNA]</scope>
    <source>
        <strain evidence="2 3">ANRC-JH13</strain>
    </source>
</reference>
<keyword evidence="1" id="KW-1133">Transmembrane helix</keyword>
<name>A0A430KP30_9GAMM</name>
<keyword evidence="1" id="KW-0472">Membrane</keyword>
<keyword evidence="1" id="KW-0812">Transmembrane</keyword>
<dbReference type="AlphaFoldDB" id="A0A430KP30"/>
<gene>
    <name evidence="2" type="ORF">EH243_13385</name>
</gene>
<feature type="transmembrane region" description="Helical" evidence="1">
    <location>
        <begin position="200"/>
        <end position="225"/>
    </location>
</feature>
<organism evidence="2 3">
    <name type="scientific">Amphritea opalescens</name>
    <dbReference type="NCBI Taxonomy" id="2490544"/>
    <lineage>
        <taxon>Bacteria</taxon>
        <taxon>Pseudomonadati</taxon>
        <taxon>Pseudomonadota</taxon>
        <taxon>Gammaproteobacteria</taxon>
        <taxon>Oceanospirillales</taxon>
        <taxon>Oceanospirillaceae</taxon>
        <taxon>Amphritea</taxon>
    </lineage>
</organism>